<dbReference type="InterPro" id="IPR000866">
    <property type="entry name" value="AhpC/TSA"/>
</dbReference>
<dbReference type="EMBL" id="VNIB01000004">
    <property type="protein sequence ID" value="TYO98912.1"/>
    <property type="molecule type" value="Genomic_DNA"/>
</dbReference>
<dbReference type="Proteomes" id="UP000324159">
    <property type="component" value="Unassembled WGS sequence"/>
</dbReference>
<feature type="region of interest" description="Disordered" evidence="1">
    <location>
        <begin position="88"/>
        <end position="111"/>
    </location>
</feature>
<evidence type="ECO:0000256" key="1">
    <source>
        <dbReference type="SAM" id="MobiDB-lite"/>
    </source>
</evidence>
<dbReference type="InterPro" id="IPR036249">
    <property type="entry name" value="Thioredoxin-like_sf"/>
</dbReference>
<dbReference type="SUPFAM" id="SSF52833">
    <property type="entry name" value="Thioredoxin-like"/>
    <property type="match status" value="1"/>
</dbReference>
<dbReference type="Gene3D" id="3.40.30.10">
    <property type="entry name" value="Glutaredoxin"/>
    <property type="match status" value="1"/>
</dbReference>
<organism evidence="3 4">
    <name type="scientific">Geothermobacter ehrlichii</name>
    <dbReference type="NCBI Taxonomy" id="213224"/>
    <lineage>
        <taxon>Bacteria</taxon>
        <taxon>Pseudomonadati</taxon>
        <taxon>Thermodesulfobacteriota</taxon>
        <taxon>Desulfuromonadia</taxon>
        <taxon>Desulfuromonadales</taxon>
        <taxon>Geothermobacteraceae</taxon>
        <taxon>Geothermobacter</taxon>
    </lineage>
</organism>
<dbReference type="AlphaFoldDB" id="A0A5D3WKJ0"/>
<protein>
    <submittedName>
        <fullName evidence="3">AhpC/TSA family protein</fullName>
    </submittedName>
</protein>
<keyword evidence="4" id="KW-1185">Reference proteome</keyword>
<gene>
    <name evidence="3" type="ORF">EDC39_10436</name>
</gene>
<dbReference type="GO" id="GO:0016491">
    <property type="term" value="F:oxidoreductase activity"/>
    <property type="evidence" value="ECO:0007669"/>
    <property type="project" value="InterPro"/>
</dbReference>
<sequence length="111" mass="12515">MVAISPMVAHHARKTVSDLQLAFPLLLDAGNRVAADFGLVFTLPEELREVYRGFGIDLERFNGTPDWTLAMPARYVIDTDGTILAAQVNADYTERPEPEETLQQLRRRKTD</sequence>
<name>A0A5D3WKJ0_9BACT</name>
<dbReference type="GO" id="GO:0016209">
    <property type="term" value="F:antioxidant activity"/>
    <property type="evidence" value="ECO:0007669"/>
    <property type="project" value="InterPro"/>
</dbReference>
<feature type="domain" description="Alkyl hydroperoxide reductase subunit C/ Thiol specific antioxidant" evidence="2">
    <location>
        <begin position="2"/>
        <end position="84"/>
    </location>
</feature>
<evidence type="ECO:0000313" key="3">
    <source>
        <dbReference type="EMBL" id="TYO98912.1"/>
    </source>
</evidence>
<reference evidence="3 4" key="1">
    <citation type="submission" date="2019-07" db="EMBL/GenBank/DDBJ databases">
        <title>Genomic Encyclopedia of Type Strains, Phase IV (KMG-IV): sequencing the most valuable type-strain genomes for metagenomic binning, comparative biology and taxonomic classification.</title>
        <authorList>
            <person name="Goeker M."/>
        </authorList>
    </citation>
    <scope>NUCLEOTIDE SEQUENCE [LARGE SCALE GENOMIC DNA]</scope>
    <source>
        <strain evidence="3 4">SS015</strain>
    </source>
</reference>
<accession>A0A5D3WKJ0</accession>
<dbReference type="Pfam" id="PF00578">
    <property type="entry name" value="AhpC-TSA"/>
    <property type="match status" value="1"/>
</dbReference>
<evidence type="ECO:0000313" key="4">
    <source>
        <dbReference type="Proteomes" id="UP000324159"/>
    </source>
</evidence>
<proteinExistence type="predicted"/>
<evidence type="ECO:0000259" key="2">
    <source>
        <dbReference type="Pfam" id="PF00578"/>
    </source>
</evidence>
<comment type="caution">
    <text evidence="3">The sequence shown here is derived from an EMBL/GenBank/DDBJ whole genome shotgun (WGS) entry which is preliminary data.</text>
</comment>